<dbReference type="Pfam" id="PF03683">
    <property type="entry name" value="UPF0175"/>
    <property type="match status" value="1"/>
</dbReference>
<sequence length="96" mass="10656">MSNSYSLPPILVMQIEALVDSGHFSSRSDVVKESLRFMIEKKNHLRYASAVEIYKKGKATLTKGAEIAGVSPDNFRGILNDQGIVTPDTVEWESIE</sequence>
<name>A0A1J5TQZ6_9ARCH</name>
<evidence type="ECO:0000313" key="2">
    <source>
        <dbReference type="Proteomes" id="UP000183138"/>
    </source>
</evidence>
<dbReference type="Proteomes" id="UP000183138">
    <property type="component" value="Unassembled WGS sequence"/>
</dbReference>
<dbReference type="CDD" id="cd22231">
    <property type="entry name" value="RHH_NikR_HicB-like"/>
    <property type="match status" value="1"/>
</dbReference>
<dbReference type="Gene3D" id="6.10.10.120">
    <property type="entry name" value="Antitoxin ParD1-like"/>
    <property type="match status" value="1"/>
</dbReference>
<dbReference type="InterPro" id="IPR038296">
    <property type="entry name" value="ParD_sf"/>
</dbReference>
<accession>A0A1J5TQZ6</accession>
<dbReference type="InterPro" id="IPR010985">
    <property type="entry name" value="Ribbon_hlx_hlx"/>
</dbReference>
<reference evidence="1 2" key="1">
    <citation type="submission" date="2016-08" db="EMBL/GenBank/DDBJ databases">
        <title>New Insights into Marine Group III Euryarchaeota, from dark to light.</title>
        <authorList>
            <person name="Haro-Moreno J.M."/>
            <person name="Rodriguez-Valera F."/>
            <person name="Lopez-Garcia P."/>
            <person name="Moreira D."/>
            <person name="Martin-Cuadrado A.B."/>
        </authorList>
    </citation>
    <scope>NUCLEOTIDE SEQUENCE [LARGE SCALE GENOMIC DNA]</scope>
    <source>
        <strain evidence="1">CG-Epi3</strain>
    </source>
</reference>
<dbReference type="AlphaFoldDB" id="A0A1J5TQZ6"/>
<protein>
    <recommendedName>
        <fullName evidence="3">Ribbon-helix-helix protein CopG domain-containing protein</fullName>
    </recommendedName>
</protein>
<dbReference type="GO" id="GO:0006355">
    <property type="term" value="P:regulation of DNA-templated transcription"/>
    <property type="evidence" value="ECO:0007669"/>
    <property type="project" value="InterPro"/>
</dbReference>
<dbReference type="InterPro" id="IPR005368">
    <property type="entry name" value="UPF0175"/>
</dbReference>
<evidence type="ECO:0000313" key="1">
    <source>
        <dbReference type="EMBL" id="OIR23353.1"/>
    </source>
</evidence>
<dbReference type="EMBL" id="MIYY01000012">
    <property type="protein sequence ID" value="OIR23353.1"/>
    <property type="molecule type" value="Genomic_DNA"/>
</dbReference>
<proteinExistence type="predicted"/>
<gene>
    <name evidence="1" type="ORF">BEU00_00455</name>
</gene>
<organism evidence="1 2">
    <name type="scientific">Marine Group III euryarchaeote CG-Epi3</name>
    <dbReference type="NCBI Taxonomy" id="1888997"/>
    <lineage>
        <taxon>Archaea</taxon>
        <taxon>Methanobacteriati</taxon>
        <taxon>Thermoplasmatota</taxon>
        <taxon>Thermoplasmata</taxon>
        <taxon>Candidatus Thermoprofundales</taxon>
    </lineage>
</organism>
<dbReference type="SUPFAM" id="SSF47598">
    <property type="entry name" value="Ribbon-helix-helix"/>
    <property type="match status" value="1"/>
</dbReference>
<evidence type="ECO:0008006" key="3">
    <source>
        <dbReference type="Google" id="ProtNLM"/>
    </source>
</evidence>
<comment type="caution">
    <text evidence="1">The sequence shown here is derived from an EMBL/GenBank/DDBJ whole genome shotgun (WGS) entry which is preliminary data.</text>
</comment>